<keyword evidence="3" id="KW-0245">EGF-like domain</keyword>
<dbReference type="EMBL" id="JAAWWB010000022">
    <property type="protein sequence ID" value="KAG6754743.1"/>
    <property type="molecule type" value="Genomic_DNA"/>
</dbReference>
<keyword evidence="2" id="KW-1015">Disulfide bond</keyword>
<evidence type="ECO:0000313" key="7">
    <source>
        <dbReference type="Proteomes" id="UP000886885"/>
    </source>
</evidence>
<feature type="domain" description="EGF-like" evidence="5">
    <location>
        <begin position="57"/>
        <end position="95"/>
    </location>
</feature>
<evidence type="ECO:0000259" key="5">
    <source>
        <dbReference type="PROSITE" id="PS50026"/>
    </source>
</evidence>
<comment type="caution">
    <text evidence="6">The sequence shown here is derived from an EMBL/GenBank/DDBJ whole genome shotgun (WGS) entry which is preliminary data.</text>
</comment>
<gene>
    <name evidence="6" type="ORF">POTOM_040537</name>
</gene>
<name>A0A8X7YUA1_POPTO</name>
<proteinExistence type="predicted"/>
<dbReference type="PANTHER" id="PTHR32444">
    <property type="entry name" value="BULB-TYPE LECTIN DOMAIN-CONTAINING PROTEIN"/>
    <property type="match status" value="1"/>
</dbReference>
<dbReference type="OrthoDB" id="1933550at2759"/>
<dbReference type="Pfam" id="PF00954">
    <property type="entry name" value="S_locus_glycop"/>
    <property type="match status" value="1"/>
</dbReference>
<keyword evidence="7" id="KW-1185">Reference proteome</keyword>
<reference evidence="6" key="1">
    <citation type="journal article" date="2020" name="bioRxiv">
        <title>Hybrid origin of Populus tomentosa Carr. identified through genome sequencing and phylogenomic analysis.</title>
        <authorList>
            <person name="An X."/>
            <person name="Gao K."/>
            <person name="Chen Z."/>
            <person name="Li J."/>
            <person name="Yang X."/>
            <person name="Yang X."/>
            <person name="Zhou J."/>
            <person name="Guo T."/>
            <person name="Zhao T."/>
            <person name="Huang S."/>
            <person name="Miao D."/>
            <person name="Khan W.U."/>
            <person name="Rao P."/>
            <person name="Ye M."/>
            <person name="Lei B."/>
            <person name="Liao W."/>
            <person name="Wang J."/>
            <person name="Ji L."/>
            <person name="Li Y."/>
            <person name="Guo B."/>
            <person name="Mustafa N.S."/>
            <person name="Li S."/>
            <person name="Yun Q."/>
            <person name="Keller S.R."/>
            <person name="Mao J."/>
            <person name="Zhang R."/>
            <person name="Strauss S.H."/>
        </authorList>
    </citation>
    <scope>NUCLEOTIDE SEQUENCE</scope>
    <source>
        <strain evidence="6">GM15</strain>
        <tissue evidence="6">Leaf</tissue>
    </source>
</reference>
<dbReference type="Proteomes" id="UP000886885">
    <property type="component" value="Chromosome 11D"/>
</dbReference>
<dbReference type="PROSITE" id="PS50026">
    <property type="entry name" value="EGF_3"/>
    <property type="match status" value="1"/>
</dbReference>
<comment type="caution">
    <text evidence="3">Lacks conserved residue(s) required for the propagation of feature annotation.</text>
</comment>
<evidence type="ECO:0000256" key="2">
    <source>
        <dbReference type="ARBA" id="ARBA00023157"/>
    </source>
</evidence>
<feature type="region of interest" description="Disordered" evidence="4">
    <location>
        <begin position="99"/>
        <end position="119"/>
    </location>
</feature>
<organism evidence="6 7">
    <name type="scientific">Populus tomentosa</name>
    <name type="common">Chinese white poplar</name>
    <dbReference type="NCBI Taxonomy" id="118781"/>
    <lineage>
        <taxon>Eukaryota</taxon>
        <taxon>Viridiplantae</taxon>
        <taxon>Streptophyta</taxon>
        <taxon>Embryophyta</taxon>
        <taxon>Tracheophyta</taxon>
        <taxon>Spermatophyta</taxon>
        <taxon>Magnoliopsida</taxon>
        <taxon>eudicotyledons</taxon>
        <taxon>Gunneridae</taxon>
        <taxon>Pentapetalae</taxon>
        <taxon>rosids</taxon>
        <taxon>fabids</taxon>
        <taxon>Malpighiales</taxon>
        <taxon>Salicaceae</taxon>
        <taxon>Saliceae</taxon>
        <taxon>Populus</taxon>
    </lineage>
</organism>
<evidence type="ECO:0000256" key="4">
    <source>
        <dbReference type="SAM" id="MobiDB-lite"/>
    </source>
</evidence>
<sequence length="119" mass="13618">MSLYKSTFVNDPDEKYFVYTVPDDSYLLRITVDHSGHVKALTWRESDGQWKDYWKTPLFQCDYYGLCGADSTCELTNHNRFGCSCLPGFEPKYPKEWSTRDGSGGCVSLDAQEQESCSL</sequence>
<dbReference type="InterPro" id="IPR000742">
    <property type="entry name" value="EGF"/>
</dbReference>
<evidence type="ECO:0000256" key="1">
    <source>
        <dbReference type="ARBA" id="ARBA00022729"/>
    </source>
</evidence>
<accession>A0A8X7YUA1</accession>
<keyword evidence="1" id="KW-0732">Signal</keyword>
<dbReference type="AlphaFoldDB" id="A0A8X7YUA1"/>
<dbReference type="InterPro" id="IPR000858">
    <property type="entry name" value="S_locus_glycoprot_dom"/>
</dbReference>
<evidence type="ECO:0000256" key="3">
    <source>
        <dbReference type="PROSITE-ProRule" id="PRU00076"/>
    </source>
</evidence>
<protein>
    <recommendedName>
        <fullName evidence="5">EGF-like domain-containing protein</fullName>
    </recommendedName>
</protein>
<dbReference type="GO" id="GO:0048544">
    <property type="term" value="P:recognition of pollen"/>
    <property type="evidence" value="ECO:0007669"/>
    <property type="project" value="InterPro"/>
</dbReference>
<dbReference type="PANTHER" id="PTHR32444:SF130">
    <property type="entry name" value="RECEPTOR-LIKE SERINE_THREONINE-PROTEIN KINASE"/>
    <property type="match status" value="1"/>
</dbReference>
<evidence type="ECO:0000313" key="6">
    <source>
        <dbReference type="EMBL" id="KAG6754743.1"/>
    </source>
</evidence>